<dbReference type="Proteomes" id="UP001527925">
    <property type="component" value="Unassembled WGS sequence"/>
</dbReference>
<evidence type="ECO:0000313" key="3">
    <source>
        <dbReference type="Proteomes" id="UP001527925"/>
    </source>
</evidence>
<reference evidence="2 3" key="1">
    <citation type="submission" date="2023-09" db="EMBL/GenBank/DDBJ databases">
        <title>Pangenome analysis of Batrachochytrium dendrobatidis and related Chytrids.</title>
        <authorList>
            <person name="Yacoub M.N."/>
            <person name="Stajich J.E."/>
            <person name="James T.Y."/>
        </authorList>
    </citation>
    <scope>NUCLEOTIDE SEQUENCE [LARGE SCALE GENOMIC DNA]</scope>
    <source>
        <strain evidence="2 3">JEL0888</strain>
    </source>
</reference>
<evidence type="ECO:0000256" key="1">
    <source>
        <dbReference type="SAM" id="MobiDB-lite"/>
    </source>
</evidence>
<organism evidence="2 3">
    <name type="scientific">Polyrhizophydium stewartii</name>
    <dbReference type="NCBI Taxonomy" id="2732419"/>
    <lineage>
        <taxon>Eukaryota</taxon>
        <taxon>Fungi</taxon>
        <taxon>Fungi incertae sedis</taxon>
        <taxon>Chytridiomycota</taxon>
        <taxon>Chytridiomycota incertae sedis</taxon>
        <taxon>Chytridiomycetes</taxon>
        <taxon>Rhizophydiales</taxon>
        <taxon>Rhizophydiales incertae sedis</taxon>
        <taxon>Polyrhizophydium</taxon>
    </lineage>
</organism>
<keyword evidence="3" id="KW-1185">Reference proteome</keyword>
<protein>
    <recommendedName>
        <fullName evidence="4">Pentatricopeptide repeat-containing protein</fullName>
    </recommendedName>
</protein>
<gene>
    <name evidence="2" type="ORF">HK105_202498</name>
</gene>
<feature type="region of interest" description="Disordered" evidence="1">
    <location>
        <begin position="1"/>
        <end position="20"/>
    </location>
</feature>
<proteinExistence type="predicted"/>
<feature type="compositionally biased region" description="Basic and acidic residues" evidence="1">
    <location>
        <begin position="519"/>
        <end position="528"/>
    </location>
</feature>
<accession>A0ABR4NEW5</accession>
<evidence type="ECO:0000313" key="2">
    <source>
        <dbReference type="EMBL" id="KAL2918084.1"/>
    </source>
</evidence>
<name>A0ABR4NEW5_9FUNG</name>
<feature type="region of interest" description="Disordered" evidence="1">
    <location>
        <begin position="509"/>
        <end position="528"/>
    </location>
</feature>
<sequence length="528" mass="58153">MTKGDDAAADNQKRQQPVVLRARKEVKAASKYSGEGFSAPGTSNSALAEDVDIPDIAIADEATSRMRRPISPNTPKQTAELLGKLTNSIDSNYGPRSVNIFQTLETQSPDALAHLAPTHFSKLVYFVLFSQRLSISSDDHERHHLVECIYQRARSFGLPSTPLMLQHLAESYARVGDVAAVEKLAAAIHRHGLPVASRPILAARSRAYMVAGQSDKGMLIWGKLADLDLDFAYTYLANTHIMLGDWRGLFTTLRSIGCPPASELLGNTAACKALGAMLQQDKMDEFFELLRMLKMPDSQKVQELWLDATRRIAVKGRFQEALDNLAAMRWYVSSRPSLKLSLEILALAGLGQTNEIKSLLRIDDRHNRRTVHNEHLPSLLVERIGGLKTKAQLAQALETDSVLQSLGSDKALPMLLRGYATAMDGESMHTVFIECLRRRVSLQGETQRLVAECALRQLGPKLSLSLFDALLTAKMRADVAAVDRLVGHIRQHHPELLFRAESLRAEAVRRSGAGTGGRDGAEGRAVEE</sequence>
<evidence type="ECO:0008006" key="4">
    <source>
        <dbReference type="Google" id="ProtNLM"/>
    </source>
</evidence>
<dbReference type="EMBL" id="JADGIZ020000008">
    <property type="protein sequence ID" value="KAL2918084.1"/>
    <property type="molecule type" value="Genomic_DNA"/>
</dbReference>
<comment type="caution">
    <text evidence="2">The sequence shown here is derived from an EMBL/GenBank/DDBJ whole genome shotgun (WGS) entry which is preliminary data.</text>
</comment>